<dbReference type="SUPFAM" id="SSF90123">
    <property type="entry name" value="ABC transporter transmembrane region"/>
    <property type="match status" value="1"/>
</dbReference>
<dbReference type="EMBL" id="JBHSLD010000007">
    <property type="protein sequence ID" value="MFC5380494.1"/>
    <property type="molecule type" value="Genomic_DNA"/>
</dbReference>
<keyword evidence="2 8" id="KW-0812">Transmembrane</keyword>
<organism evidence="11 12">
    <name type="scientific">Aquipuribacter nitratireducens</name>
    <dbReference type="NCBI Taxonomy" id="650104"/>
    <lineage>
        <taxon>Bacteria</taxon>
        <taxon>Bacillati</taxon>
        <taxon>Actinomycetota</taxon>
        <taxon>Actinomycetes</taxon>
        <taxon>Micrococcales</taxon>
        <taxon>Intrasporangiaceae</taxon>
        <taxon>Aquipuribacter</taxon>
    </lineage>
</organism>
<dbReference type="InterPro" id="IPR027417">
    <property type="entry name" value="P-loop_NTPase"/>
</dbReference>
<dbReference type="Proteomes" id="UP001596122">
    <property type="component" value="Unassembled WGS sequence"/>
</dbReference>
<dbReference type="PROSITE" id="PS00211">
    <property type="entry name" value="ABC_TRANSPORTER_1"/>
    <property type="match status" value="1"/>
</dbReference>
<dbReference type="InterPro" id="IPR003439">
    <property type="entry name" value="ABC_transporter-like_ATP-bd"/>
</dbReference>
<proteinExistence type="predicted"/>
<evidence type="ECO:0000256" key="2">
    <source>
        <dbReference type="ARBA" id="ARBA00022692"/>
    </source>
</evidence>
<sequence>MARRPTGLRDSAPALRRTLRALRPQVRRERKLLLAGSAALLLEVAMRLLEPWPLKYVVDAVAVATGAQLGVAQPAGIGTVILVAALALVAFTALRALASYLMTVCFALAGNRVLTRVRADMYAHLNRLSLAFHDRARTGDLVTRVTGDVGRLQEVAVTAALPLVGNVVTLVGMLVVVVVLDWQLALVVLLVFPVFALTSVRLTRRISGVARKQRVAEGAIASVATESLGAMKVVQAYSLEGPLQRAFGGSNEKSLKDGVKAKKLAAGLERKTDVLVGLATGLVLYVGATRVVAGALTPGELVVFLTYLKTAFKPMRDVAKYTGRIARAAASGERVVDLLQTRPDLEDRSWARAAPRLRGHVELRDVTVAYEPGHPVLRDVSFTVHPGQRVGVVGPSGSGKSSLVSLLSRLRDPDRGQVLLDGHDVRDLTIASVRPQVAVVLQESVLFATTVRENIAFGAPGATDEQVERAARLAGAHDFVTRLPDGYDTVVGERGTTLSGGQRQRIAIARAAVRDAPVVVLDEALTGLDQDTEDEVVAALARLTDGRTTFVVTHDVESVRDADVVLRVEAGRLVAAGPPEQVLGPAPRRLSAVPTPPAEPATEPVDEPREAPRGRRARA</sequence>
<feature type="domain" description="ABC transmembrane type-1" evidence="10">
    <location>
        <begin position="34"/>
        <end position="327"/>
    </location>
</feature>
<evidence type="ECO:0000256" key="5">
    <source>
        <dbReference type="ARBA" id="ARBA00022989"/>
    </source>
</evidence>
<keyword evidence="6 8" id="KW-0472">Membrane</keyword>
<dbReference type="InterPro" id="IPR003593">
    <property type="entry name" value="AAA+_ATPase"/>
</dbReference>
<dbReference type="InterPro" id="IPR039421">
    <property type="entry name" value="Type_1_exporter"/>
</dbReference>
<dbReference type="InterPro" id="IPR011527">
    <property type="entry name" value="ABC1_TM_dom"/>
</dbReference>
<comment type="subcellular location">
    <subcellularLocation>
        <location evidence="1">Cell membrane</location>
        <topology evidence="1">Multi-pass membrane protein</topology>
    </subcellularLocation>
</comment>
<dbReference type="PANTHER" id="PTHR24221">
    <property type="entry name" value="ATP-BINDING CASSETTE SUB-FAMILY B"/>
    <property type="match status" value="1"/>
</dbReference>
<evidence type="ECO:0000256" key="6">
    <source>
        <dbReference type="ARBA" id="ARBA00023136"/>
    </source>
</evidence>
<dbReference type="Pfam" id="PF00664">
    <property type="entry name" value="ABC_membrane"/>
    <property type="match status" value="1"/>
</dbReference>
<feature type="transmembrane region" description="Helical" evidence="8">
    <location>
        <begin position="155"/>
        <end position="178"/>
    </location>
</feature>
<feature type="transmembrane region" description="Helical" evidence="8">
    <location>
        <begin position="71"/>
        <end position="94"/>
    </location>
</feature>
<dbReference type="Gene3D" id="1.20.1560.10">
    <property type="entry name" value="ABC transporter type 1, transmembrane domain"/>
    <property type="match status" value="1"/>
</dbReference>
<dbReference type="PROSITE" id="PS50893">
    <property type="entry name" value="ABC_TRANSPORTER_2"/>
    <property type="match status" value="1"/>
</dbReference>
<evidence type="ECO:0000259" key="10">
    <source>
        <dbReference type="PROSITE" id="PS50929"/>
    </source>
</evidence>
<dbReference type="SUPFAM" id="SSF52540">
    <property type="entry name" value="P-loop containing nucleoside triphosphate hydrolases"/>
    <property type="match status" value="1"/>
</dbReference>
<gene>
    <name evidence="11" type="ORF">ACFPJ6_06810</name>
</gene>
<accession>A0ABW0GLX1</accession>
<keyword evidence="5 8" id="KW-1133">Transmembrane helix</keyword>
<dbReference type="InterPro" id="IPR017871">
    <property type="entry name" value="ABC_transporter-like_CS"/>
</dbReference>
<dbReference type="Gene3D" id="3.40.50.300">
    <property type="entry name" value="P-loop containing nucleotide triphosphate hydrolases"/>
    <property type="match status" value="1"/>
</dbReference>
<keyword evidence="12" id="KW-1185">Reference proteome</keyword>
<reference evidence="12" key="1">
    <citation type="journal article" date="2019" name="Int. J. Syst. Evol. Microbiol.">
        <title>The Global Catalogue of Microorganisms (GCM) 10K type strain sequencing project: providing services to taxonomists for standard genome sequencing and annotation.</title>
        <authorList>
            <consortium name="The Broad Institute Genomics Platform"/>
            <consortium name="The Broad Institute Genome Sequencing Center for Infectious Disease"/>
            <person name="Wu L."/>
            <person name="Ma J."/>
        </authorList>
    </citation>
    <scope>NUCLEOTIDE SEQUENCE [LARGE SCALE GENOMIC DNA]</scope>
    <source>
        <strain evidence="12">CCUG 43114</strain>
    </source>
</reference>
<keyword evidence="3" id="KW-0547">Nucleotide-binding</keyword>
<dbReference type="RefSeq" id="WP_340268158.1">
    <property type="nucleotide sequence ID" value="NZ_JBBEOG010000002.1"/>
</dbReference>
<evidence type="ECO:0000256" key="3">
    <source>
        <dbReference type="ARBA" id="ARBA00022741"/>
    </source>
</evidence>
<evidence type="ECO:0000313" key="12">
    <source>
        <dbReference type="Proteomes" id="UP001596122"/>
    </source>
</evidence>
<keyword evidence="4 11" id="KW-0067">ATP-binding</keyword>
<name>A0ABW0GLX1_9MICO</name>
<protein>
    <submittedName>
        <fullName evidence="11">ABC transporter ATP-binding protein</fullName>
    </submittedName>
</protein>
<feature type="domain" description="ABC transporter" evidence="9">
    <location>
        <begin position="361"/>
        <end position="595"/>
    </location>
</feature>
<feature type="transmembrane region" description="Helical" evidence="8">
    <location>
        <begin position="184"/>
        <end position="203"/>
    </location>
</feature>
<dbReference type="CDD" id="cd18564">
    <property type="entry name" value="ABC_6TM_exporter_like"/>
    <property type="match status" value="1"/>
</dbReference>
<evidence type="ECO:0000313" key="11">
    <source>
        <dbReference type="EMBL" id="MFC5380494.1"/>
    </source>
</evidence>
<dbReference type="InterPro" id="IPR036640">
    <property type="entry name" value="ABC1_TM_sf"/>
</dbReference>
<dbReference type="Pfam" id="PF00005">
    <property type="entry name" value="ABC_tran"/>
    <property type="match status" value="1"/>
</dbReference>
<comment type="caution">
    <text evidence="11">The sequence shown here is derived from an EMBL/GenBank/DDBJ whole genome shotgun (WGS) entry which is preliminary data.</text>
</comment>
<evidence type="ECO:0000256" key="8">
    <source>
        <dbReference type="SAM" id="Phobius"/>
    </source>
</evidence>
<dbReference type="PANTHER" id="PTHR24221:SF468">
    <property type="entry name" value="ABC TRANSPORTER"/>
    <property type="match status" value="1"/>
</dbReference>
<evidence type="ECO:0000256" key="7">
    <source>
        <dbReference type="SAM" id="MobiDB-lite"/>
    </source>
</evidence>
<dbReference type="PROSITE" id="PS50929">
    <property type="entry name" value="ABC_TM1F"/>
    <property type="match status" value="1"/>
</dbReference>
<evidence type="ECO:0000256" key="1">
    <source>
        <dbReference type="ARBA" id="ARBA00004651"/>
    </source>
</evidence>
<dbReference type="GO" id="GO:0005524">
    <property type="term" value="F:ATP binding"/>
    <property type="evidence" value="ECO:0007669"/>
    <property type="project" value="UniProtKB-KW"/>
</dbReference>
<feature type="region of interest" description="Disordered" evidence="7">
    <location>
        <begin position="578"/>
        <end position="619"/>
    </location>
</feature>
<evidence type="ECO:0000259" key="9">
    <source>
        <dbReference type="PROSITE" id="PS50893"/>
    </source>
</evidence>
<evidence type="ECO:0000256" key="4">
    <source>
        <dbReference type="ARBA" id="ARBA00022840"/>
    </source>
</evidence>
<dbReference type="SMART" id="SM00382">
    <property type="entry name" value="AAA"/>
    <property type="match status" value="1"/>
</dbReference>